<dbReference type="InterPro" id="IPR043128">
    <property type="entry name" value="Rev_trsase/Diguanyl_cyclase"/>
</dbReference>
<dbReference type="CDD" id="cd00303">
    <property type="entry name" value="retropepsin_like"/>
    <property type="match status" value="1"/>
</dbReference>
<evidence type="ECO:0000256" key="1">
    <source>
        <dbReference type="ARBA" id="ARBA00012493"/>
    </source>
</evidence>
<keyword evidence="5" id="KW-0255">Endonuclease</keyword>
<keyword evidence="12" id="KW-1185">Reference proteome</keyword>
<dbReference type="PANTHER" id="PTHR15503">
    <property type="entry name" value="LDOC1 RELATED"/>
    <property type="match status" value="1"/>
</dbReference>
<dbReference type="InterPro" id="IPR005162">
    <property type="entry name" value="Retrotrans_gag_dom"/>
</dbReference>
<dbReference type="AlphaFoldDB" id="A0A5B6V024"/>
<feature type="compositionally biased region" description="Basic and acidic residues" evidence="9">
    <location>
        <begin position="239"/>
        <end position="248"/>
    </location>
</feature>
<proteinExistence type="predicted"/>
<protein>
    <recommendedName>
        <fullName evidence="1">RNA-directed DNA polymerase</fullName>
        <ecNumber evidence="1">2.7.7.49</ecNumber>
    </recommendedName>
</protein>
<feature type="domain" description="CCHC-type" evidence="10">
    <location>
        <begin position="190"/>
        <end position="205"/>
    </location>
</feature>
<keyword evidence="2" id="KW-0808">Transferase</keyword>
<keyword evidence="8" id="KW-0862">Zinc</keyword>
<dbReference type="Pfam" id="PF03732">
    <property type="entry name" value="Retrotrans_gag"/>
    <property type="match status" value="1"/>
</dbReference>
<dbReference type="Pfam" id="PF00098">
    <property type="entry name" value="zf-CCHC"/>
    <property type="match status" value="1"/>
</dbReference>
<accession>A0A5B6V024</accession>
<dbReference type="CDD" id="cd09274">
    <property type="entry name" value="RNase_HI_RT_Ty3"/>
    <property type="match status" value="1"/>
</dbReference>
<name>A0A5B6V024_9ROSI</name>
<dbReference type="GO" id="GO:0003676">
    <property type="term" value="F:nucleic acid binding"/>
    <property type="evidence" value="ECO:0007669"/>
    <property type="project" value="InterPro"/>
</dbReference>
<evidence type="ECO:0000256" key="8">
    <source>
        <dbReference type="PROSITE-ProRule" id="PRU00047"/>
    </source>
</evidence>
<keyword evidence="4" id="KW-0540">Nuclease</keyword>
<dbReference type="Gene3D" id="2.40.70.10">
    <property type="entry name" value="Acid Proteases"/>
    <property type="match status" value="1"/>
</dbReference>
<dbReference type="InterPro" id="IPR043502">
    <property type="entry name" value="DNA/RNA_pol_sf"/>
</dbReference>
<evidence type="ECO:0000256" key="4">
    <source>
        <dbReference type="ARBA" id="ARBA00022722"/>
    </source>
</evidence>
<feature type="compositionally biased region" description="Polar residues" evidence="9">
    <location>
        <begin position="15"/>
        <end position="30"/>
    </location>
</feature>
<dbReference type="InterPro" id="IPR032567">
    <property type="entry name" value="RTL1-rel"/>
</dbReference>
<dbReference type="Gene3D" id="4.10.60.10">
    <property type="entry name" value="Zinc finger, CCHC-type"/>
    <property type="match status" value="1"/>
</dbReference>
<dbReference type="Pfam" id="PF17917">
    <property type="entry name" value="RT_RNaseH"/>
    <property type="match status" value="1"/>
</dbReference>
<keyword evidence="8" id="KW-0863">Zinc-finger</keyword>
<dbReference type="Gene3D" id="3.30.70.270">
    <property type="match status" value="1"/>
</dbReference>
<dbReference type="Pfam" id="PF08284">
    <property type="entry name" value="RVP_2"/>
    <property type="match status" value="1"/>
</dbReference>
<evidence type="ECO:0000313" key="11">
    <source>
        <dbReference type="EMBL" id="KAA3462425.1"/>
    </source>
</evidence>
<dbReference type="EMBL" id="SMMG02000009">
    <property type="protein sequence ID" value="KAA3462425.1"/>
    <property type="molecule type" value="Genomic_DNA"/>
</dbReference>
<evidence type="ECO:0000256" key="7">
    <source>
        <dbReference type="ARBA" id="ARBA00022918"/>
    </source>
</evidence>
<dbReference type="SMART" id="SM00343">
    <property type="entry name" value="ZnF_C2HC"/>
    <property type="match status" value="1"/>
</dbReference>
<dbReference type="PROSITE" id="PS50158">
    <property type="entry name" value="ZF_CCHC"/>
    <property type="match status" value="1"/>
</dbReference>
<comment type="caution">
    <text evidence="11">The sequence shown here is derived from an EMBL/GenBank/DDBJ whole genome shotgun (WGS) entry which is preliminary data.</text>
</comment>
<dbReference type="EC" id="2.7.7.49" evidence="1"/>
<dbReference type="GO" id="GO:0008270">
    <property type="term" value="F:zinc ion binding"/>
    <property type="evidence" value="ECO:0007669"/>
    <property type="project" value="UniProtKB-KW"/>
</dbReference>
<dbReference type="GO" id="GO:0003964">
    <property type="term" value="F:RNA-directed DNA polymerase activity"/>
    <property type="evidence" value="ECO:0007669"/>
    <property type="project" value="UniProtKB-KW"/>
</dbReference>
<feature type="compositionally biased region" description="Polar residues" evidence="9">
    <location>
        <begin position="229"/>
        <end position="238"/>
    </location>
</feature>
<dbReference type="PANTHER" id="PTHR15503:SF45">
    <property type="entry name" value="RNA-DIRECTED DNA POLYMERASE HOMOLOG"/>
    <property type="match status" value="1"/>
</dbReference>
<evidence type="ECO:0000256" key="3">
    <source>
        <dbReference type="ARBA" id="ARBA00022695"/>
    </source>
</evidence>
<dbReference type="GO" id="GO:0016787">
    <property type="term" value="F:hydrolase activity"/>
    <property type="evidence" value="ECO:0007669"/>
    <property type="project" value="UniProtKB-KW"/>
</dbReference>
<keyword evidence="6" id="KW-0378">Hydrolase</keyword>
<keyword evidence="3" id="KW-0548">Nucleotidyltransferase</keyword>
<dbReference type="OrthoDB" id="1738613at2759"/>
<dbReference type="InterPro" id="IPR036397">
    <property type="entry name" value="RNaseH_sf"/>
</dbReference>
<evidence type="ECO:0000256" key="2">
    <source>
        <dbReference type="ARBA" id="ARBA00022679"/>
    </source>
</evidence>
<keyword evidence="8" id="KW-0479">Metal-binding</keyword>
<reference evidence="12" key="1">
    <citation type="journal article" date="2019" name="Plant Biotechnol. J.">
        <title>Genome sequencing of the Australian wild diploid species Gossypium australe highlights disease resistance and delayed gland morphogenesis.</title>
        <authorList>
            <person name="Cai Y."/>
            <person name="Cai X."/>
            <person name="Wang Q."/>
            <person name="Wang P."/>
            <person name="Zhang Y."/>
            <person name="Cai C."/>
            <person name="Xu Y."/>
            <person name="Wang K."/>
            <person name="Zhou Z."/>
            <person name="Wang C."/>
            <person name="Geng S."/>
            <person name="Li B."/>
            <person name="Dong Q."/>
            <person name="Hou Y."/>
            <person name="Wang H."/>
            <person name="Ai P."/>
            <person name="Liu Z."/>
            <person name="Yi F."/>
            <person name="Sun M."/>
            <person name="An G."/>
            <person name="Cheng J."/>
            <person name="Zhang Y."/>
            <person name="Shi Q."/>
            <person name="Xie Y."/>
            <person name="Shi X."/>
            <person name="Chang Y."/>
            <person name="Huang F."/>
            <person name="Chen Y."/>
            <person name="Hong S."/>
            <person name="Mi L."/>
            <person name="Sun Q."/>
            <person name="Zhang L."/>
            <person name="Zhou B."/>
            <person name="Peng R."/>
            <person name="Zhang X."/>
            <person name="Liu F."/>
        </authorList>
    </citation>
    <scope>NUCLEOTIDE SEQUENCE [LARGE SCALE GENOMIC DNA]</scope>
    <source>
        <strain evidence="12">cv. PA1801</strain>
    </source>
</reference>
<dbReference type="CDD" id="cd01647">
    <property type="entry name" value="RT_LTR"/>
    <property type="match status" value="1"/>
</dbReference>
<evidence type="ECO:0000313" key="12">
    <source>
        <dbReference type="Proteomes" id="UP000325315"/>
    </source>
</evidence>
<gene>
    <name evidence="11" type="ORF">EPI10_028912</name>
</gene>
<dbReference type="Gene3D" id="3.30.420.10">
    <property type="entry name" value="Ribonuclease H-like superfamily/Ribonuclease H"/>
    <property type="match status" value="1"/>
</dbReference>
<evidence type="ECO:0000256" key="5">
    <source>
        <dbReference type="ARBA" id="ARBA00022759"/>
    </source>
</evidence>
<dbReference type="InterPro" id="IPR021109">
    <property type="entry name" value="Peptidase_aspartic_dom_sf"/>
</dbReference>
<dbReference type="SUPFAM" id="SSF56672">
    <property type="entry name" value="DNA/RNA polymerases"/>
    <property type="match status" value="1"/>
</dbReference>
<dbReference type="InterPro" id="IPR001878">
    <property type="entry name" value="Znf_CCHC"/>
</dbReference>
<evidence type="ECO:0000259" key="10">
    <source>
        <dbReference type="PROSITE" id="PS50158"/>
    </source>
</evidence>
<feature type="region of interest" description="Disordered" evidence="9">
    <location>
        <begin position="210"/>
        <end position="248"/>
    </location>
</feature>
<feature type="region of interest" description="Disordered" evidence="9">
    <location>
        <begin position="1"/>
        <end position="36"/>
    </location>
</feature>
<evidence type="ECO:0000256" key="9">
    <source>
        <dbReference type="SAM" id="MobiDB-lite"/>
    </source>
</evidence>
<feature type="compositionally biased region" description="Polar residues" evidence="9">
    <location>
        <begin position="212"/>
        <end position="222"/>
    </location>
</feature>
<dbReference type="GO" id="GO:0004519">
    <property type="term" value="F:endonuclease activity"/>
    <property type="evidence" value="ECO:0007669"/>
    <property type="project" value="UniProtKB-KW"/>
</dbReference>
<evidence type="ECO:0000256" key="6">
    <source>
        <dbReference type="ARBA" id="ARBA00022801"/>
    </source>
</evidence>
<dbReference type="Proteomes" id="UP000325315">
    <property type="component" value="Unassembled WGS sequence"/>
</dbReference>
<sequence>MDPDRDVSDDIESNAPASAQGTAPSESRPVSATVDDDPERAGFWLENTIRVCDELSCTPAESLKCAISILRDTAYQWWNTLVSVVPREMITWEFFQTEFRKKYISQRFLDQKHKEFLELKQGRMTVTEYEREFIWLNKYSSQDRGKQYSSPKIQATLVSSVGYVRNNKPECQQCGRQHFGEYWNKSNKACFRCGSPDHFIRDCPELAEKDQFQNARPGNTATRGRPLRNSGNVTSSRGTTKDSNLRSEARAPARAYAIRAHEETSSPDVITGTFSLYDTNVIALINLGSTHSYICMHLVFSKSLPVESTEFVIKVSNPLGKYVLVDKVCKNCPLMTRGYYFPADLMLLPFDEFDVILGMDWLTLHDAVVNCRRKIIELKFQRYVRKGCEAYLAYILDTKVSESKIELVPIVFEFLNMFPEELPGLPPIREVEFAIELVPGTSPISIVPYVMALTEMKEVTIKNTYPLPRIDDLFDQLKGAIGFSKIDLRSGYYQLRVKDSDMSKTTFRTRFVVVFIDDILIYSRDEYEHAKHLKIVLQTLRDKQLFAKFSKYVKFEWSEKCQQSFDQLKALLTKAPVLVQPESGKEFIIYSDASLNGLGCVLMQEGNVIVYASRQLKPHEKNYPTHDLELAAIIFALKICRHHLYSEKCHIFTDHRSLKYILTQKDLNLQQRRWLELLKEYELVIDYHPGKANVVAEALSRKLLFSLRAMNTRLTMSDDGSILAELKAKPIFL</sequence>
<dbReference type="InterPro" id="IPR041373">
    <property type="entry name" value="RT_RNaseH"/>
</dbReference>
<keyword evidence="7" id="KW-0695">RNA-directed DNA polymerase</keyword>
<dbReference type="FunFam" id="3.30.70.270:FF:000003">
    <property type="entry name" value="Transposon Ty3-G Gag-Pol polyprotein"/>
    <property type="match status" value="1"/>
</dbReference>
<organism evidence="11 12">
    <name type="scientific">Gossypium australe</name>
    <dbReference type="NCBI Taxonomy" id="47621"/>
    <lineage>
        <taxon>Eukaryota</taxon>
        <taxon>Viridiplantae</taxon>
        <taxon>Streptophyta</taxon>
        <taxon>Embryophyta</taxon>
        <taxon>Tracheophyta</taxon>
        <taxon>Spermatophyta</taxon>
        <taxon>Magnoliopsida</taxon>
        <taxon>eudicotyledons</taxon>
        <taxon>Gunneridae</taxon>
        <taxon>Pentapetalae</taxon>
        <taxon>rosids</taxon>
        <taxon>malvids</taxon>
        <taxon>Malvales</taxon>
        <taxon>Malvaceae</taxon>
        <taxon>Malvoideae</taxon>
        <taxon>Gossypium</taxon>
    </lineage>
</organism>